<keyword evidence="3" id="KW-1185">Reference proteome</keyword>
<dbReference type="AlphaFoldDB" id="A0A165F9Q9"/>
<dbReference type="EMBL" id="KV427614">
    <property type="protein sequence ID" value="KZT08645.1"/>
    <property type="molecule type" value="Genomic_DNA"/>
</dbReference>
<accession>A0A165F9Q9</accession>
<name>A0A165F9Q9_9APHY</name>
<feature type="region of interest" description="Disordered" evidence="1">
    <location>
        <begin position="246"/>
        <end position="285"/>
    </location>
</feature>
<evidence type="ECO:0000256" key="1">
    <source>
        <dbReference type="SAM" id="MobiDB-lite"/>
    </source>
</evidence>
<dbReference type="OrthoDB" id="2422840at2759"/>
<evidence type="ECO:0000313" key="3">
    <source>
        <dbReference type="Proteomes" id="UP000076871"/>
    </source>
</evidence>
<protein>
    <submittedName>
        <fullName evidence="2">Uncharacterized protein</fullName>
    </submittedName>
</protein>
<reference evidence="2 3" key="1">
    <citation type="journal article" date="2016" name="Mol. Biol. Evol.">
        <title>Comparative Genomics of Early-Diverging Mushroom-Forming Fungi Provides Insights into the Origins of Lignocellulose Decay Capabilities.</title>
        <authorList>
            <person name="Nagy L.G."/>
            <person name="Riley R."/>
            <person name="Tritt A."/>
            <person name="Adam C."/>
            <person name="Daum C."/>
            <person name="Floudas D."/>
            <person name="Sun H."/>
            <person name="Yadav J.S."/>
            <person name="Pangilinan J."/>
            <person name="Larsson K.H."/>
            <person name="Matsuura K."/>
            <person name="Barry K."/>
            <person name="Labutti K."/>
            <person name="Kuo R."/>
            <person name="Ohm R.A."/>
            <person name="Bhattacharya S.S."/>
            <person name="Shirouzu T."/>
            <person name="Yoshinaga Y."/>
            <person name="Martin F.M."/>
            <person name="Grigoriev I.V."/>
            <person name="Hibbett D.S."/>
        </authorList>
    </citation>
    <scope>NUCLEOTIDE SEQUENCE [LARGE SCALE GENOMIC DNA]</scope>
    <source>
        <strain evidence="2 3">93-53</strain>
    </source>
</reference>
<feature type="region of interest" description="Disordered" evidence="1">
    <location>
        <begin position="740"/>
        <end position="759"/>
    </location>
</feature>
<feature type="region of interest" description="Disordered" evidence="1">
    <location>
        <begin position="778"/>
        <end position="815"/>
    </location>
</feature>
<feature type="compositionally biased region" description="Polar residues" evidence="1">
    <location>
        <begin position="252"/>
        <end position="278"/>
    </location>
</feature>
<sequence length="1079" mass="119342">EENWSAGAKNLQYIKSCLHYSGKCATEKCWNDDEDDSYERLRLERPISHILTTRSIRETPKRGSQLAVKALPRSQQNILKFSGIRPVASRDIQDEQPVDLAEVLSRWPGHGSEDSETSFKRPSGISSVKELHSLLRPVEFKDEEDEEPYKQHMVVVDGWQAFRIPSSPLTAGTPSLGDSSSDVDELFLASPTSDEPFVQSLMSAKMEEYELSRSQKIGNAQSKPPMLGEGQSLSTFLSPLISRSAAGKTEPNVVTTPKSRPSSAHRTVSSSMLGQPPSTLEDGDAAVTGDRRWTFNVFSDDPSCDLEATMEKLCGIPFDEDDLHGVILREKLDEKETMLMDVPVLRPPNEHPPSNGVFLPSRLQELLAPPKPPTAMPGEQADVEDARPNSGSGFLRKVKGLQLLNIELSWRPFKYGPTIPTDEEVTEVAENISCALVKGLHVDERTLTEIMHKADEAPISETDFKKDPSFCPSLRKCWSDECLTDKFGKLSTGFDDDHTIINQRRIIVLDVSRQNEELHSSDSENNQGYHVDDISEHAVHPPKRIRLEATYNEYVYSSADPVDGLMIEDSGIFIDLSHALDDEKRMFTNLASEAEGFEGPDIDGDLFADVDPIHQLCCDPSPPVSRPQWLKGPHNAQDPRLSCLECHLDPLDTLLSRHEDANAPDGLIANDSPPTDAVHSPIDHQQANCAPRPLHSFNPSTSFTTEQDHMSLSSLDLGHLSAETSVDLFQLPLAAPRCSPTTLRKPATPPTSNQPSPMSFAKQSMTIFLGLKGKRPTESTLKVGSPARSEPASVKPTTTDTECRSANTQDPPSHCNSIPEELLDARTLCLSDVTSPGSVHRYLASIDLIHKRVLVRYLTSAQCAIDLIERESLGGVHLILDAETAVLFSSLASLPSQLEDLTRTLSELSWRFMRVLVLFEGFPSSHAYREIKGTPGVMLYPFPPFIIKAVKKMRRYLNIADAYQSKCSGSVISCAFASSVEEAALLVRRFGDQAQSRTPLGNVLWGSREWLDLDEQDGEPDLAQVDGMNSFAASIILSQVSLDEFLGMTVQERLDAFGALVGFERIERFNTELDRRAQA</sequence>
<dbReference type="GeneID" id="63820211"/>
<proteinExistence type="predicted"/>
<gene>
    <name evidence="2" type="ORF">LAESUDRAFT_613417</name>
</gene>
<organism evidence="2 3">
    <name type="scientific">Laetiporus sulphureus 93-53</name>
    <dbReference type="NCBI Taxonomy" id="1314785"/>
    <lineage>
        <taxon>Eukaryota</taxon>
        <taxon>Fungi</taxon>
        <taxon>Dikarya</taxon>
        <taxon>Basidiomycota</taxon>
        <taxon>Agaricomycotina</taxon>
        <taxon>Agaricomycetes</taxon>
        <taxon>Polyporales</taxon>
        <taxon>Laetiporus</taxon>
    </lineage>
</organism>
<feature type="non-terminal residue" evidence="2">
    <location>
        <position position="1079"/>
    </location>
</feature>
<feature type="compositionally biased region" description="Polar residues" evidence="1">
    <location>
        <begin position="795"/>
        <end position="815"/>
    </location>
</feature>
<dbReference type="InParanoid" id="A0A165F9Q9"/>
<dbReference type="RefSeq" id="XP_040766385.1">
    <property type="nucleotide sequence ID" value="XM_040903180.1"/>
</dbReference>
<feature type="region of interest" description="Disordered" evidence="1">
    <location>
        <begin position="369"/>
        <end position="389"/>
    </location>
</feature>
<feature type="compositionally biased region" description="Polar residues" evidence="1">
    <location>
        <begin position="750"/>
        <end position="759"/>
    </location>
</feature>
<dbReference type="Proteomes" id="UP000076871">
    <property type="component" value="Unassembled WGS sequence"/>
</dbReference>
<feature type="non-terminal residue" evidence="2">
    <location>
        <position position="1"/>
    </location>
</feature>
<evidence type="ECO:0000313" key="2">
    <source>
        <dbReference type="EMBL" id="KZT08645.1"/>
    </source>
</evidence>